<dbReference type="HAMAP" id="MF_02065">
    <property type="entry name" value="MltG"/>
    <property type="match status" value="1"/>
</dbReference>
<name>A0A286IBC6_9HYPH</name>
<dbReference type="NCBIfam" id="TIGR00247">
    <property type="entry name" value="endolytic transglycosylase MltG"/>
    <property type="match status" value="1"/>
</dbReference>
<dbReference type="RefSeq" id="WP_425479270.1">
    <property type="nucleotide sequence ID" value="NZ_OCPC01000003.1"/>
</dbReference>
<dbReference type="CDD" id="cd08010">
    <property type="entry name" value="MltG_like"/>
    <property type="match status" value="1"/>
</dbReference>
<evidence type="ECO:0000256" key="2">
    <source>
        <dbReference type="ARBA" id="ARBA00022692"/>
    </source>
</evidence>
<dbReference type="PANTHER" id="PTHR30518:SF2">
    <property type="entry name" value="ENDOLYTIC MUREIN TRANSGLYCOSYLASE"/>
    <property type="match status" value="1"/>
</dbReference>
<evidence type="ECO:0000256" key="6">
    <source>
        <dbReference type="ARBA" id="ARBA00023316"/>
    </source>
</evidence>
<feature type="region of interest" description="Disordered" evidence="8">
    <location>
        <begin position="1"/>
        <end position="47"/>
    </location>
</feature>
<dbReference type="EC" id="4.2.2.29" evidence="7"/>
<feature type="transmembrane region" description="Helical" evidence="7">
    <location>
        <begin position="54"/>
        <end position="78"/>
    </location>
</feature>
<dbReference type="PANTHER" id="PTHR30518">
    <property type="entry name" value="ENDOLYTIC MUREIN TRANSGLYCOSYLASE"/>
    <property type="match status" value="1"/>
</dbReference>
<keyword evidence="2 7" id="KW-0812">Transmembrane</keyword>
<dbReference type="AlphaFoldDB" id="A0A286IBC6"/>
<evidence type="ECO:0000256" key="1">
    <source>
        <dbReference type="ARBA" id="ARBA00022475"/>
    </source>
</evidence>
<dbReference type="Pfam" id="PF02618">
    <property type="entry name" value="YceG"/>
    <property type="match status" value="1"/>
</dbReference>
<keyword evidence="3 7" id="KW-1133">Transmembrane helix</keyword>
<evidence type="ECO:0000256" key="4">
    <source>
        <dbReference type="ARBA" id="ARBA00023136"/>
    </source>
</evidence>
<keyword evidence="5 7" id="KW-0456">Lyase</keyword>
<comment type="similarity">
    <text evidence="7">Belongs to the transglycosylase MltG family.</text>
</comment>
<reference evidence="10" key="1">
    <citation type="submission" date="2017-08" db="EMBL/GenBank/DDBJ databases">
        <authorList>
            <person name="Varghese N."/>
            <person name="Submissions S."/>
        </authorList>
    </citation>
    <scope>NUCLEOTIDE SEQUENCE [LARGE SCALE GENOMIC DNA]</scope>
    <source>
        <strain evidence="10">KCTC 23107</strain>
    </source>
</reference>
<gene>
    <name evidence="7" type="primary">mltG</name>
    <name evidence="9" type="ORF">SAMN05877838_2324</name>
</gene>
<evidence type="ECO:0000256" key="7">
    <source>
        <dbReference type="HAMAP-Rule" id="MF_02065"/>
    </source>
</evidence>
<sequence>MNDRTDQGKGIFGRAGGKNNADSGPIVPVSPSQALKPEMAPPPPRRSRRARSQVVVFLNFILSLVIFVAIVGIGVFWYGKTEFEGHGPLDQTTNFMVRDGAGLNQIAAALERQGIIDNQRIFSIGAKGVLGEDTLKAGEYEIKARASMLEIVQLLQSGKSILYSFTVPEGQTVQQVFDRLKADEMLQGDLPAEMPPEGALLPETYKFSRGTTRAEIVEQMTRAQTRALEQVWARRAPDLPLETPDELVILASIVEKETARADERPRVAGVFINRLNRGMRLQSDPTIIYGLFGGAGKPADRPIYKSDIEKPTAYNTYVIDRLPPTPIANPGREAMEAVANPSRTKDLYFVADGTGGHAFAETLDDHNANVARWRRLEAERAKALAAEEAEAAKAAEGEAGTQGD</sequence>
<evidence type="ECO:0000256" key="8">
    <source>
        <dbReference type="SAM" id="MobiDB-lite"/>
    </source>
</evidence>
<evidence type="ECO:0000256" key="3">
    <source>
        <dbReference type="ARBA" id="ARBA00022989"/>
    </source>
</evidence>
<dbReference type="EMBL" id="OCPC01000003">
    <property type="protein sequence ID" value="SOE17425.1"/>
    <property type="molecule type" value="Genomic_DNA"/>
</dbReference>
<accession>A0A286IBC6</accession>
<dbReference type="GO" id="GO:0071555">
    <property type="term" value="P:cell wall organization"/>
    <property type="evidence" value="ECO:0007669"/>
    <property type="project" value="UniProtKB-KW"/>
</dbReference>
<dbReference type="Gene3D" id="3.30.160.60">
    <property type="entry name" value="Classic Zinc Finger"/>
    <property type="match status" value="1"/>
</dbReference>
<keyword evidence="1 7" id="KW-1003">Cell membrane</keyword>
<dbReference type="GO" id="GO:0009252">
    <property type="term" value="P:peptidoglycan biosynthetic process"/>
    <property type="evidence" value="ECO:0007669"/>
    <property type="project" value="UniProtKB-UniRule"/>
</dbReference>
<dbReference type="Proteomes" id="UP000219465">
    <property type="component" value="Unassembled WGS sequence"/>
</dbReference>
<dbReference type="InterPro" id="IPR003770">
    <property type="entry name" value="MLTG-like"/>
</dbReference>
<keyword evidence="7" id="KW-0997">Cell inner membrane</keyword>
<evidence type="ECO:0000256" key="5">
    <source>
        <dbReference type="ARBA" id="ARBA00023239"/>
    </source>
</evidence>
<keyword evidence="10" id="KW-1185">Reference proteome</keyword>
<organism evidence="9 10">
    <name type="scientific">Hoeflea halophila</name>
    <dbReference type="NCBI Taxonomy" id="714899"/>
    <lineage>
        <taxon>Bacteria</taxon>
        <taxon>Pseudomonadati</taxon>
        <taxon>Pseudomonadota</taxon>
        <taxon>Alphaproteobacteria</taxon>
        <taxon>Hyphomicrobiales</taxon>
        <taxon>Rhizobiaceae</taxon>
        <taxon>Hoeflea</taxon>
    </lineage>
</organism>
<keyword evidence="6 7" id="KW-0961">Cell wall biogenesis/degradation</keyword>
<dbReference type="Gene3D" id="3.30.1490.480">
    <property type="entry name" value="Endolytic murein transglycosylase"/>
    <property type="match status" value="1"/>
</dbReference>
<evidence type="ECO:0000313" key="10">
    <source>
        <dbReference type="Proteomes" id="UP000219465"/>
    </source>
</evidence>
<keyword evidence="4 7" id="KW-0472">Membrane</keyword>
<evidence type="ECO:0000313" key="9">
    <source>
        <dbReference type="EMBL" id="SOE17425.1"/>
    </source>
</evidence>
<comment type="catalytic activity">
    <reaction evidence="7">
        <text>a peptidoglycan chain = a peptidoglycan chain with N-acetyl-1,6-anhydromuramyl-[peptide] at the reducing end + a peptidoglycan chain with N-acetylglucosamine at the non-reducing end.</text>
        <dbReference type="EC" id="4.2.2.29"/>
    </reaction>
</comment>
<feature type="region of interest" description="Disordered" evidence="8">
    <location>
        <begin position="385"/>
        <end position="404"/>
    </location>
</feature>
<dbReference type="GO" id="GO:0008932">
    <property type="term" value="F:lytic endotransglycosylase activity"/>
    <property type="evidence" value="ECO:0007669"/>
    <property type="project" value="UniProtKB-UniRule"/>
</dbReference>
<proteinExistence type="inferred from homology"/>
<dbReference type="GO" id="GO:0005886">
    <property type="term" value="C:plasma membrane"/>
    <property type="evidence" value="ECO:0007669"/>
    <property type="project" value="UniProtKB-SubCell"/>
</dbReference>
<feature type="site" description="Important for catalytic activity" evidence="7">
    <location>
        <position position="257"/>
    </location>
</feature>
<comment type="subcellular location">
    <subcellularLocation>
        <location evidence="7">Cell inner membrane</location>
        <topology evidence="7">Single-pass membrane protein</topology>
    </subcellularLocation>
</comment>
<comment type="function">
    <text evidence="7">Functions as a peptidoglycan terminase that cleaves nascent peptidoglycan strands endolytically to terminate their elongation.</text>
</comment>
<protein>
    <recommendedName>
        <fullName evidence="7">Endolytic murein transglycosylase</fullName>
        <ecNumber evidence="7">4.2.2.29</ecNumber>
    </recommendedName>
    <alternativeName>
        <fullName evidence="7">Peptidoglycan lytic transglycosylase</fullName>
    </alternativeName>
    <alternativeName>
        <fullName evidence="7">Peptidoglycan polymerization terminase</fullName>
    </alternativeName>
</protein>